<dbReference type="InParanoid" id="E9E483"/>
<sequence>MFVHLVEPSWHSSGPETQEYIDVETTPPHSQFLSSSTSSSCPRWLLGISLLDSRPSSSPNMVFNAVLLALATTALAAPASDVTTSKRQDINTVTDQLLFSSTLAQFEARRNAEDPPSLDWSSDGCTRSPDNPFGFPFLPACHRHDLGYQNYRLQQRFTRAAKDGIDSNFKSDLYYQCQSVPARDACDGLANVYYEAVKQFGGGDATKRDRSDYDKAVAAYNAAVKEAQAQGLLPVLD</sequence>
<dbReference type="InterPro" id="IPR015141">
    <property type="entry name" value="PLipase_A2_prok/fun"/>
</dbReference>
<dbReference type="InterPro" id="IPR036444">
    <property type="entry name" value="PLipase_A2_dom_sf"/>
</dbReference>
<dbReference type="eggNOG" id="ENOG502SU72">
    <property type="taxonomic scope" value="Eukaryota"/>
</dbReference>
<keyword evidence="2" id="KW-1185">Reference proteome</keyword>
<dbReference type="GeneID" id="19248992"/>
<dbReference type="PANTHER" id="PTHR40787">
    <property type="entry name" value="SECRETED PROTEIN"/>
    <property type="match status" value="1"/>
</dbReference>
<evidence type="ECO:0000313" key="2">
    <source>
        <dbReference type="Proteomes" id="UP000002499"/>
    </source>
</evidence>
<name>E9E483_METAQ</name>
<dbReference type="Gene3D" id="1.20.90.10">
    <property type="entry name" value="Phospholipase A2 domain"/>
    <property type="match status" value="1"/>
</dbReference>
<dbReference type="GO" id="GO:0050482">
    <property type="term" value="P:arachidonate secretion"/>
    <property type="evidence" value="ECO:0007669"/>
    <property type="project" value="InterPro"/>
</dbReference>
<protein>
    <submittedName>
        <fullName evidence="1">p15 like protein</fullName>
    </submittedName>
</protein>
<dbReference type="OrthoDB" id="5120271at2759"/>
<gene>
    <name evidence="1" type="ORF">MAC_04681</name>
</gene>
<dbReference type="Proteomes" id="UP000002499">
    <property type="component" value="Unassembled WGS sequence"/>
</dbReference>
<dbReference type="KEGG" id="maw:19248992"/>
<dbReference type="EMBL" id="GL698501">
    <property type="protein sequence ID" value="EFY89300.1"/>
    <property type="molecule type" value="Genomic_DNA"/>
</dbReference>
<reference evidence="1 2" key="1">
    <citation type="journal article" date="2011" name="PLoS Genet.">
        <title>Genome sequencing and comparative transcriptomics of the model entomopathogenic fungi Metarhizium anisopliae and M. acridum.</title>
        <authorList>
            <person name="Gao Q."/>
            <person name="Jin K."/>
            <person name="Ying S.H."/>
            <person name="Zhang Y."/>
            <person name="Xiao G."/>
            <person name="Shang Y."/>
            <person name="Duan Z."/>
            <person name="Hu X."/>
            <person name="Xie X.Q."/>
            <person name="Zhou G."/>
            <person name="Peng G."/>
            <person name="Luo Z."/>
            <person name="Huang W."/>
            <person name="Wang B."/>
            <person name="Fang W."/>
            <person name="Wang S."/>
            <person name="Zhong Y."/>
            <person name="Ma L.J."/>
            <person name="St Leger R.J."/>
            <person name="Zhao G.P."/>
            <person name="Pei Y."/>
            <person name="Feng M.G."/>
            <person name="Xia Y."/>
            <person name="Wang C."/>
        </authorList>
    </citation>
    <scope>NUCLEOTIDE SEQUENCE [LARGE SCALE GENOMIC DNA]</scope>
    <source>
        <strain evidence="1 2">CQMa 102</strain>
    </source>
</reference>
<proteinExistence type="predicted"/>
<dbReference type="RefSeq" id="XP_007811021.1">
    <property type="nucleotide sequence ID" value="XM_007812830.1"/>
</dbReference>
<dbReference type="Pfam" id="PF09056">
    <property type="entry name" value="Phospholip_A2_3"/>
    <property type="match status" value="1"/>
</dbReference>
<accession>E9E483</accession>
<dbReference type="OMA" id="RNYKAQG"/>
<organism evidence="2">
    <name type="scientific">Metarhizium acridum (strain CQMa 102)</name>
    <dbReference type="NCBI Taxonomy" id="655827"/>
    <lineage>
        <taxon>Eukaryota</taxon>
        <taxon>Fungi</taxon>
        <taxon>Dikarya</taxon>
        <taxon>Ascomycota</taxon>
        <taxon>Pezizomycotina</taxon>
        <taxon>Sordariomycetes</taxon>
        <taxon>Hypocreomycetidae</taxon>
        <taxon>Hypocreales</taxon>
        <taxon>Clavicipitaceae</taxon>
        <taxon>Metarhizium</taxon>
    </lineage>
</organism>
<dbReference type="SUPFAM" id="SSF48619">
    <property type="entry name" value="Phospholipase A2, PLA2"/>
    <property type="match status" value="1"/>
</dbReference>
<dbReference type="GO" id="GO:0004623">
    <property type="term" value="F:phospholipase A2 activity"/>
    <property type="evidence" value="ECO:0007669"/>
    <property type="project" value="InterPro"/>
</dbReference>
<dbReference type="HOGENOM" id="CLU_053014_1_0_1"/>
<dbReference type="PANTHER" id="PTHR40787:SF3">
    <property type="entry name" value="PROTEIN TRANSPORT PROTEIN SEC39"/>
    <property type="match status" value="1"/>
</dbReference>
<dbReference type="GO" id="GO:0006644">
    <property type="term" value="P:phospholipid metabolic process"/>
    <property type="evidence" value="ECO:0007669"/>
    <property type="project" value="InterPro"/>
</dbReference>
<dbReference type="AlphaFoldDB" id="E9E483"/>
<evidence type="ECO:0000313" key="1">
    <source>
        <dbReference type="EMBL" id="EFY89300.1"/>
    </source>
</evidence>